<dbReference type="RefSeq" id="WP_323277542.1">
    <property type="nucleotide sequence ID" value="NZ_JAYGGQ010000001.1"/>
</dbReference>
<name>A0ABU5T2B7_9MICC</name>
<organism evidence="1 2">
    <name type="scientific">Sinomonas terricola</name>
    <dbReference type="NCBI Taxonomy" id="3110330"/>
    <lineage>
        <taxon>Bacteria</taxon>
        <taxon>Bacillati</taxon>
        <taxon>Actinomycetota</taxon>
        <taxon>Actinomycetes</taxon>
        <taxon>Micrococcales</taxon>
        <taxon>Micrococcaceae</taxon>
        <taxon>Sinomonas</taxon>
    </lineage>
</organism>
<evidence type="ECO:0000313" key="2">
    <source>
        <dbReference type="Proteomes" id="UP001304769"/>
    </source>
</evidence>
<keyword evidence="2" id="KW-1185">Reference proteome</keyword>
<protein>
    <submittedName>
        <fullName evidence="1">Uncharacterized protein</fullName>
    </submittedName>
</protein>
<proteinExistence type="predicted"/>
<evidence type="ECO:0000313" key="1">
    <source>
        <dbReference type="EMBL" id="MEA5453790.1"/>
    </source>
</evidence>
<comment type="caution">
    <text evidence="1">The sequence shown here is derived from an EMBL/GenBank/DDBJ whole genome shotgun (WGS) entry which is preliminary data.</text>
</comment>
<sequence length="127" mass="13641">MARTSLLGVGDPRKSSTPIDPACVGPVLRAEIAAEVPAAQEKAATVIAALLEGLEGDGDYVTNLRTLLRGRYVEDRHMGYVVSAVSAYERMVGDRVHQETAAPMRTFKHSGDPQWAAFAGFRVGVSR</sequence>
<reference evidence="1 2" key="1">
    <citation type="submission" date="2023-12" db="EMBL/GenBank/DDBJ databases">
        <title>Sinomonas terricola sp. nov, isolated from litchi orchard soil in Guangdong, PR China.</title>
        <authorList>
            <person name="Jiaxin W."/>
            <person name="Yang Z."/>
            <person name="Honghui Z."/>
        </authorList>
    </citation>
    <scope>NUCLEOTIDE SEQUENCE [LARGE SCALE GENOMIC DNA]</scope>
    <source>
        <strain evidence="1 2">JGH33</strain>
    </source>
</reference>
<dbReference type="EMBL" id="JAYGGQ010000001">
    <property type="protein sequence ID" value="MEA5453790.1"/>
    <property type="molecule type" value="Genomic_DNA"/>
</dbReference>
<gene>
    <name evidence="1" type="ORF">SPF06_03555</name>
</gene>
<accession>A0ABU5T2B7</accession>
<dbReference type="Proteomes" id="UP001304769">
    <property type="component" value="Unassembled WGS sequence"/>
</dbReference>